<keyword evidence="4" id="KW-1185">Reference proteome</keyword>
<evidence type="ECO:0000313" key="4">
    <source>
        <dbReference type="Proteomes" id="UP001223336"/>
    </source>
</evidence>
<protein>
    <submittedName>
        <fullName evidence="3">Helix-turn-helix domain-containing protein</fullName>
    </submittedName>
</protein>
<accession>A0AA51MKX3</accession>
<sequence>MSKIVATTTPNRTTRRIRRNRDAIRRSQIIEQIPGYTINGDPLFMEREAAPYVGFAPRTLEKWRYTHPDRLPHIRIGRSVRYRKSVLDAFLDAHTVTDGRGVRK</sequence>
<evidence type="ECO:0000313" key="3">
    <source>
        <dbReference type="EMBL" id="WML85785.1"/>
    </source>
</evidence>
<dbReference type="Proteomes" id="UP001229862">
    <property type="component" value="Chromosome"/>
</dbReference>
<dbReference type="RefSeq" id="WP_308136647.1">
    <property type="nucleotide sequence ID" value="NZ_CP133197.1"/>
</dbReference>
<dbReference type="EMBL" id="CP133217">
    <property type="protein sequence ID" value="WML85785.1"/>
    <property type="molecule type" value="Genomic_DNA"/>
</dbReference>
<dbReference type="SUPFAM" id="SSF46955">
    <property type="entry name" value="Putative DNA-binding domain"/>
    <property type="match status" value="1"/>
</dbReference>
<feature type="domain" description="Helix-turn-helix" evidence="1">
    <location>
        <begin position="48"/>
        <end position="94"/>
    </location>
</feature>
<reference evidence="3 4" key="1">
    <citation type="submission" date="2023-08" db="EMBL/GenBank/DDBJ databases">
        <title>New molecular markers tilS and rpoB for phylogenetic and monitoring studies of the genus Thiothrix biodiversity.</title>
        <authorList>
            <person name="Ravin N.V."/>
            <person name="Smolyakov D."/>
            <person name="Markov N.D."/>
            <person name="Beletsky A.V."/>
            <person name="Mardanov A.V."/>
            <person name="Rudenko T.S."/>
            <person name="Grabovich M.Y."/>
        </authorList>
    </citation>
    <scope>NUCLEOTIDE SEQUENCE</scope>
    <source>
        <strain evidence="3">DNT52</strain>
        <strain evidence="2 4">H33</strain>
    </source>
</reference>
<dbReference type="Pfam" id="PF12728">
    <property type="entry name" value="HTH_17"/>
    <property type="match status" value="1"/>
</dbReference>
<organism evidence="3">
    <name type="scientific">Thiothrix subterranea</name>
    <dbReference type="NCBI Taxonomy" id="2735563"/>
    <lineage>
        <taxon>Bacteria</taxon>
        <taxon>Pseudomonadati</taxon>
        <taxon>Pseudomonadota</taxon>
        <taxon>Gammaproteobacteria</taxon>
        <taxon>Thiotrichales</taxon>
        <taxon>Thiotrichaceae</taxon>
        <taxon>Thiothrix</taxon>
    </lineage>
</organism>
<evidence type="ECO:0000313" key="2">
    <source>
        <dbReference type="EMBL" id="MDQ5771001.1"/>
    </source>
</evidence>
<dbReference type="EMBL" id="JAVFKN010000057">
    <property type="protein sequence ID" value="MDQ5771001.1"/>
    <property type="molecule type" value="Genomic_DNA"/>
</dbReference>
<gene>
    <name evidence="2" type="ORF">RCC75_20930</name>
    <name evidence="3" type="ORF">RCG00_15950</name>
</gene>
<dbReference type="Proteomes" id="UP001223336">
    <property type="component" value="Unassembled WGS sequence"/>
</dbReference>
<proteinExistence type="predicted"/>
<dbReference type="InterPro" id="IPR009061">
    <property type="entry name" value="DNA-bd_dom_put_sf"/>
</dbReference>
<name>A0AA51MKX3_9GAMM</name>
<dbReference type="InterPro" id="IPR041657">
    <property type="entry name" value="HTH_17"/>
</dbReference>
<dbReference type="AlphaFoldDB" id="A0AA51MKX3"/>
<evidence type="ECO:0000259" key="1">
    <source>
        <dbReference type="Pfam" id="PF12728"/>
    </source>
</evidence>